<evidence type="ECO:0000256" key="6">
    <source>
        <dbReference type="RuleBase" id="RU363137"/>
    </source>
</evidence>
<dbReference type="GO" id="GO:0072583">
    <property type="term" value="P:clathrin-dependent endocytosis"/>
    <property type="evidence" value="ECO:0007669"/>
    <property type="project" value="TreeGrafter"/>
</dbReference>
<evidence type="ECO:0000256" key="7">
    <source>
        <dbReference type="SAM" id="MobiDB-lite"/>
    </source>
</evidence>
<comment type="similarity">
    <text evidence="2 6">Belongs to the clathrin light chain family.</text>
</comment>
<keyword evidence="4 6" id="KW-0168">Coated pit</keyword>
<dbReference type="OrthoDB" id="5512at2759"/>
<dbReference type="GO" id="GO:0032050">
    <property type="term" value="F:clathrin heavy chain binding"/>
    <property type="evidence" value="ECO:0007669"/>
    <property type="project" value="TreeGrafter"/>
</dbReference>
<feature type="compositionally biased region" description="Acidic residues" evidence="7">
    <location>
        <begin position="43"/>
        <end position="59"/>
    </location>
</feature>
<dbReference type="InterPro" id="IPR000996">
    <property type="entry name" value="Clathrin_L-chain"/>
</dbReference>
<dbReference type="GO" id="GO:0005802">
    <property type="term" value="C:trans-Golgi network"/>
    <property type="evidence" value="ECO:0007669"/>
    <property type="project" value="EnsemblFungi"/>
</dbReference>
<reference evidence="8 9" key="1">
    <citation type="submission" date="2016-03" db="EMBL/GenBank/DDBJ databases">
        <authorList>
            <person name="Devillers H."/>
        </authorList>
    </citation>
    <scope>NUCLEOTIDE SEQUENCE [LARGE SCALE GENOMIC DNA]</scope>
    <source>
        <strain evidence="8">CBS 10888</strain>
    </source>
</reference>
<gene>
    <name evidence="8" type="ORF">LADA_0D11122G</name>
</gene>
<dbReference type="GO" id="GO:0005198">
    <property type="term" value="F:structural molecule activity"/>
    <property type="evidence" value="ECO:0007669"/>
    <property type="project" value="InterPro"/>
</dbReference>
<evidence type="ECO:0000256" key="4">
    <source>
        <dbReference type="ARBA" id="ARBA00023176"/>
    </source>
</evidence>
<proteinExistence type="inferred from homology"/>
<evidence type="ECO:0000313" key="8">
    <source>
        <dbReference type="EMBL" id="SCU85957.1"/>
    </source>
</evidence>
<sequence length="211" mass="23982">MAEKFPPLENENFDSELAPEQEETDFLKREAELLGDEFKTEQDSEFLQDESNGDDDFGNFEEVPAPSEGAPAGSGQADMLVNDLPEERNAHPSSESEAVSHWKENRVREIDEKDAAQKNAKTKLQEEAAKHMDDFYDTYNRKKEQQLKSSRDEAEKFTKEKDGFFSQSNTTWDRVLQLINVDDADLVNGRDRSKFKELLIKLKGNTSAPGA</sequence>
<dbReference type="PROSITE" id="PS00581">
    <property type="entry name" value="CLATHRIN_LIGHT_CHN_2"/>
    <property type="match status" value="1"/>
</dbReference>
<evidence type="ECO:0000256" key="3">
    <source>
        <dbReference type="ARBA" id="ARBA00023136"/>
    </source>
</evidence>
<keyword evidence="3 6" id="KW-0472">Membrane</keyword>
<dbReference type="GO" id="GO:0030130">
    <property type="term" value="C:clathrin coat of trans-Golgi network vesicle"/>
    <property type="evidence" value="ECO:0007669"/>
    <property type="project" value="InterPro"/>
</dbReference>
<evidence type="ECO:0000256" key="2">
    <source>
        <dbReference type="ARBA" id="ARBA00005263"/>
    </source>
</evidence>
<feature type="region of interest" description="Disordered" evidence="7">
    <location>
        <begin position="1"/>
        <end position="124"/>
    </location>
</feature>
<dbReference type="Proteomes" id="UP000190274">
    <property type="component" value="Chromosome D"/>
</dbReference>
<evidence type="ECO:0000256" key="1">
    <source>
        <dbReference type="ARBA" id="ARBA00004180"/>
    </source>
</evidence>
<dbReference type="Pfam" id="PF01086">
    <property type="entry name" value="Clathrin_lg_ch"/>
    <property type="match status" value="1"/>
</dbReference>
<keyword evidence="5 6" id="KW-0968">Cytoplasmic vesicle</keyword>
<dbReference type="PANTHER" id="PTHR10639:SF7">
    <property type="entry name" value="CLATHRIN LIGHT CHAIN"/>
    <property type="match status" value="1"/>
</dbReference>
<dbReference type="GO" id="GO:0071439">
    <property type="term" value="C:clathrin complex"/>
    <property type="evidence" value="ECO:0007669"/>
    <property type="project" value="EnsemblFungi"/>
</dbReference>
<dbReference type="STRING" id="1266660.A0A1G4J8A8"/>
<dbReference type="EMBL" id="LT598454">
    <property type="protein sequence ID" value="SCU85957.1"/>
    <property type="molecule type" value="Genomic_DNA"/>
</dbReference>
<dbReference type="GO" id="GO:0045807">
    <property type="term" value="P:positive regulation of endocytosis"/>
    <property type="evidence" value="ECO:0007669"/>
    <property type="project" value="EnsemblFungi"/>
</dbReference>
<protein>
    <recommendedName>
        <fullName evidence="6">Clathrin light chain</fullName>
    </recommendedName>
</protein>
<evidence type="ECO:0000313" key="9">
    <source>
        <dbReference type="Proteomes" id="UP000190274"/>
    </source>
</evidence>
<keyword evidence="9" id="KW-1185">Reference proteome</keyword>
<dbReference type="AlphaFoldDB" id="A0A1G4J8A8"/>
<feature type="compositionally biased region" description="Basic and acidic residues" evidence="7">
    <location>
        <begin position="25"/>
        <end position="42"/>
    </location>
</feature>
<dbReference type="GO" id="GO:0030132">
    <property type="term" value="C:clathrin coat of coated pit"/>
    <property type="evidence" value="ECO:0007669"/>
    <property type="project" value="InterPro"/>
</dbReference>
<comment type="function">
    <text evidence="6">Clathrin is the major protein of the polyhedral coat of coated pits and vesicles.</text>
</comment>
<dbReference type="GO" id="GO:0065003">
    <property type="term" value="P:protein-containing complex assembly"/>
    <property type="evidence" value="ECO:0007669"/>
    <property type="project" value="EnsemblFungi"/>
</dbReference>
<evidence type="ECO:0000256" key="5">
    <source>
        <dbReference type="ARBA" id="ARBA00023329"/>
    </source>
</evidence>
<comment type="subcellular location">
    <subcellularLocation>
        <location evidence="1 6">Cytoplasmic vesicle membrane</location>
        <topology evidence="1 6">Peripheral membrane protein</topology>
        <orientation evidence="1 6">Cytoplasmic side</orientation>
    </subcellularLocation>
    <subcellularLocation>
        <location evidence="6">Membrane</location>
        <location evidence="6">Coated pit</location>
        <topology evidence="6">Peripheral membrane protein</topology>
        <orientation evidence="6">Cytoplasmic side</orientation>
    </subcellularLocation>
    <text evidence="6">Cytoplasmic face of coated pits and vesicles.</text>
</comment>
<dbReference type="GO" id="GO:0006886">
    <property type="term" value="P:intracellular protein transport"/>
    <property type="evidence" value="ECO:0007669"/>
    <property type="project" value="InterPro"/>
</dbReference>
<name>A0A1G4J8A8_9SACH</name>
<feature type="compositionally biased region" description="Acidic residues" evidence="7">
    <location>
        <begin position="11"/>
        <end position="24"/>
    </location>
</feature>
<feature type="compositionally biased region" description="Basic and acidic residues" evidence="7">
    <location>
        <begin position="98"/>
        <end position="116"/>
    </location>
</feature>
<organism evidence="8 9">
    <name type="scientific">Lachancea dasiensis</name>
    <dbReference type="NCBI Taxonomy" id="1072105"/>
    <lineage>
        <taxon>Eukaryota</taxon>
        <taxon>Fungi</taxon>
        <taxon>Dikarya</taxon>
        <taxon>Ascomycota</taxon>
        <taxon>Saccharomycotina</taxon>
        <taxon>Saccharomycetes</taxon>
        <taxon>Saccharomycetales</taxon>
        <taxon>Saccharomycetaceae</taxon>
        <taxon>Lachancea</taxon>
    </lineage>
</organism>
<accession>A0A1G4J8A8</accession>
<dbReference type="PANTHER" id="PTHR10639">
    <property type="entry name" value="CLATHRIN LIGHT CHAIN"/>
    <property type="match status" value="1"/>
</dbReference>